<evidence type="ECO:0000259" key="17">
    <source>
        <dbReference type="Pfam" id="PF07732"/>
    </source>
</evidence>
<evidence type="ECO:0000256" key="12">
    <source>
        <dbReference type="ARBA" id="ARBA00023180"/>
    </source>
</evidence>
<evidence type="ECO:0000256" key="9">
    <source>
        <dbReference type="ARBA" id="ARBA00023002"/>
    </source>
</evidence>
<dbReference type="Pfam" id="PF00394">
    <property type="entry name" value="Cu-oxidase"/>
    <property type="match status" value="1"/>
</dbReference>
<dbReference type="InterPro" id="IPR033138">
    <property type="entry name" value="Cu_oxidase_CS"/>
</dbReference>
<evidence type="ECO:0000256" key="5">
    <source>
        <dbReference type="ARBA" id="ARBA00012297"/>
    </source>
</evidence>
<comment type="catalytic activity">
    <reaction evidence="1">
        <text>4 hydroquinone + O2 = 4 benzosemiquinone + 2 H2O</text>
        <dbReference type="Rhea" id="RHEA:11276"/>
        <dbReference type="ChEBI" id="CHEBI:15377"/>
        <dbReference type="ChEBI" id="CHEBI:15379"/>
        <dbReference type="ChEBI" id="CHEBI:17594"/>
        <dbReference type="ChEBI" id="CHEBI:17977"/>
        <dbReference type="EC" id="1.10.3.2"/>
    </reaction>
</comment>
<evidence type="ECO:0000256" key="7">
    <source>
        <dbReference type="ARBA" id="ARBA00022723"/>
    </source>
</evidence>
<dbReference type="GO" id="GO:0005507">
    <property type="term" value="F:copper ion binding"/>
    <property type="evidence" value="ECO:0007669"/>
    <property type="project" value="InterPro"/>
</dbReference>
<evidence type="ECO:0000259" key="16">
    <source>
        <dbReference type="Pfam" id="PF07731"/>
    </source>
</evidence>
<keyword evidence="10" id="KW-0186">Copper</keyword>
<evidence type="ECO:0000256" key="2">
    <source>
        <dbReference type="ARBA" id="ARBA00001935"/>
    </source>
</evidence>
<keyword evidence="14" id="KW-0732">Signal</keyword>
<accession>A0A0F6NTZ1</accession>
<evidence type="ECO:0000256" key="3">
    <source>
        <dbReference type="ARBA" id="ARBA00004613"/>
    </source>
</evidence>
<comment type="similarity">
    <text evidence="4">Belongs to the multicopper oxidase family.</text>
</comment>
<dbReference type="Pfam" id="PF07731">
    <property type="entry name" value="Cu-oxidase_2"/>
    <property type="match status" value="1"/>
</dbReference>
<keyword evidence="11" id="KW-1015">Disulfide bond</keyword>
<evidence type="ECO:0000256" key="13">
    <source>
        <dbReference type="ARBA" id="ARBA00023185"/>
    </source>
</evidence>
<evidence type="ECO:0000256" key="6">
    <source>
        <dbReference type="ARBA" id="ARBA00022525"/>
    </source>
</evidence>
<dbReference type="InterPro" id="IPR011706">
    <property type="entry name" value="Cu-oxidase_C"/>
</dbReference>
<dbReference type="Pfam" id="PF07732">
    <property type="entry name" value="Cu-oxidase_3"/>
    <property type="match status" value="1"/>
</dbReference>
<evidence type="ECO:0000256" key="4">
    <source>
        <dbReference type="ARBA" id="ARBA00010609"/>
    </source>
</evidence>
<evidence type="ECO:0000313" key="18">
    <source>
        <dbReference type="EMBL" id="AIT51846.1"/>
    </source>
</evidence>
<keyword evidence="13" id="KW-0439">Lignin degradation</keyword>
<dbReference type="SUPFAM" id="SSF49503">
    <property type="entry name" value="Cupredoxins"/>
    <property type="match status" value="3"/>
</dbReference>
<dbReference type="EC" id="1.10.3.2" evidence="5"/>
<evidence type="ECO:0000256" key="8">
    <source>
        <dbReference type="ARBA" id="ARBA00022737"/>
    </source>
</evidence>
<feature type="signal peptide" evidence="14">
    <location>
        <begin position="1"/>
        <end position="21"/>
    </location>
</feature>
<keyword evidence="8" id="KW-0677">Repeat</keyword>
<keyword evidence="12" id="KW-0325">Glycoprotein</keyword>
<dbReference type="InterPro" id="IPR001117">
    <property type="entry name" value="Cu-oxidase_2nd"/>
</dbReference>
<dbReference type="EMBL" id="KF836751">
    <property type="protein sequence ID" value="AIT51846.1"/>
    <property type="molecule type" value="mRNA"/>
</dbReference>
<dbReference type="InterPro" id="IPR008972">
    <property type="entry name" value="Cupredoxin"/>
</dbReference>
<sequence length="521" mass="55933">MKALSFLTPIVTLALVAGAFASVGPVANLKIGNAAVSPDGYTRDAVVVNGATPGPLIVGNKGDNFRLNVIDELTNHTMLKSTSIHWHGFFQHGTNWADGGAFVNQCPISSGHSFSYNFQAKDQAGTFWYHSHLSTQYCDGLRGPFVVYDPKDPHKKLYDVDNESTVITLEDWYHTAARLGPRFPLGSDSTLINGLGRSATTATGDLAVIKVTRGKRYRFRLVSLSCDPFYTFSIDGHNMTIIEADAVNTKPHTVDSLEIFAGQRYSFILNANQPVDNYWVRANPNFGNVGFTNGINSAILRYDGAAVAEPATAIPPASVTPLLETDLHPLVSTPVPGSPVAGGVDKALNFVFNFDGTNFFINDATFTPPSVPVLLQILSGAQAAQDLLPSGSVIPLPALSTIELSFPATANAPGVPHPFHLHGHTFAVVRSAGSTAYNYEDPVWRDVVSTGTPAAGDNVTIRFVTDNPGPWFLHCHIDFHLEAGFAVVFAEDLPGTPAANPVPQSWSDLCPIYDALAEDDQ</sequence>
<dbReference type="GO" id="GO:0046274">
    <property type="term" value="P:lignin catabolic process"/>
    <property type="evidence" value="ECO:0007669"/>
    <property type="project" value="UniProtKB-KW"/>
</dbReference>
<reference evidence="18" key="2">
    <citation type="journal article" date="2015" name="PLoS ONE">
        <title>Structural and Functional Roles of Glycosylation in Fungal Laccase from Lentinus sp.</title>
        <authorList>
            <person name="Maestre-Reyna M."/>
            <person name="Liu W.C."/>
            <person name="Jeng W.Y."/>
            <person name="Lee C.C."/>
            <person name="Hsu C.A."/>
            <person name="Wen T.N."/>
            <person name="Wang A.H."/>
            <person name="Shyur L.F."/>
        </authorList>
    </citation>
    <scope>NUCLEOTIDE SEQUENCE</scope>
</reference>
<dbReference type="SMR" id="A0A0F6NTZ1"/>
<keyword evidence="7" id="KW-0479">Metal-binding</keyword>
<feature type="domain" description="Plastocyanin-like" evidence="15">
    <location>
        <begin position="163"/>
        <end position="305"/>
    </location>
</feature>
<comment type="cofactor">
    <cofactor evidence="2">
        <name>Cu cation</name>
        <dbReference type="ChEBI" id="CHEBI:23378"/>
    </cofactor>
</comment>
<evidence type="ECO:0000256" key="10">
    <source>
        <dbReference type="ARBA" id="ARBA00023008"/>
    </source>
</evidence>
<evidence type="ECO:0000256" key="11">
    <source>
        <dbReference type="ARBA" id="ARBA00023157"/>
    </source>
</evidence>
<dbReference type="CDD" id="cd13856">
    <property type="entry name" value="CuRO_1_Tv-LCC_like"/>
    <property type="match status" value="1"/>
</dbReference>
<dbReference type="GO" id="GO:0005576">
    <property type="term" value="C:extracellular region"/>
    <property type="evidence" value="ECO:0007669"/>
    <property type="project" value="UniProtKB-SubCell"/>
</dbReference>
<dbReference type="GO" id="GO:0052716">
    <property type="term" value="F:hydroquinone:oxygen oxidoreductase activity"/>
    <property type="evidence" value="ECO:0007669"/>
    <property type="project" value="UniProtKB-EC"/>
</dbReference>
<proteinExistence type="evidence at transcript level"/>
<feature type="domain" description="Plastocyanin-like" evidence="17">
    <location>
        <begin position="32"/>
        <end position="151"/>
    </location>
</feature>
<dbReference type="FunFam" id="2.60.40.420:FF:000125">
    <property type="entry name" value="Laccase 2"/>
    <property type="match status" value="1"/>
</dbReference>
<organism evidence="18">
    <name type="scientific">Lentinus sp. WR2</name>
    <dbReference type="NCBI Taxonomy" id="694267"/>
    <lineage>
        <taxon>Eukaryota</taxon>
        <taxon>Fungi</taxon>
        <taxon>Dikarya</taxon>
        <taxon>Basidiomycota</taxon>
        <taxon>Agaricomycotina</taxon>
        <taxon>Agaricomycetes</taxon>
        <taxon>Polyporales</taxon>
        <taxon>Polyporaceae</taxon>
        <taxon>Lentinus</taxon>
    </lineage>
</organism>
<dbReference type="FunFam" id="2.60.40.420:FF:000112">
    <property type="entry name" value="Laccase B"/>
    <property type="match status" value="1"/>
</dbReference>
<name>A0A0F6NTZ1_9APHY</name>
<dbReference type="FunFam" id="2.60.40.420:FF:000045">
    <property type="entry name" value="Laccase 2"/>
    <property type="match status" value="1"/>
</dbReference>
<dbReference type="AlphaFoldDB" id="A0A0F6NTZ1"/>
<dbReference type="PANTHER" id="PTHR11709:SF511">
    <property type="entry name" value="LACCASE"/>
    <property type="match status" value="1"/>
</dbReference>
<protein>
    <recommendedName>
        <fullName evidence="5">laccase</fullName>
        <ecNumber evidence="5">1.10.3.2</ecNumber>
    </recommendedName>
</protein>
<keyword evidence="9 18" id="KW-0560">Oxidoreductase</keyword>
<comment type="subcellular location">
    <subcellularLocation>
        <location evidence="3">Secreted</location>
    </subcellularLocation>
</comment>
<dbReference type="PANTHER" id="PTHR11709">
    <property type="entry name" value="MULTI-COPPER OXIDASE"/>
    <property type="match status" value="1"/>
</dbReference>
<dbReference type="CDD" id="cd13903">
    <property type="entry name" value="CuRO_3_Tv-LCC_like"/>
    <property type="match status" value="1"/>
</dbReference>
<reference evidence="18" key="1">
    <citation type="submission" date="2013-11" db="EMBL/GenBank/DDBJ databases">
        <authorList>
            <person name="Shyur L.-F."/>
        </authorList>
    </citation>
    <scope>NUCLEOTIDE SEQUENCE</scope>
</reference>
<feature type="domain" description="Plastocyanin-like" evidence="16">
    <location>
        <begin position="367"/>
        <end position="492"/>
    </location>
</feature>
<evidence type="ECO:0000259" key="15">
    <source>
        <dbReference type="Pfam" id="PF00394"/>
    </source>
</evidence>
<evidence type="ECO:0000256" key="14">
    <source>
        <dbReference type="SAM" id="SignalP"/>
    </source>
</evidence>
<feature type="chain" id="PRO_5002508510" description="laccase" evidence="14">
    <location>
        <begin position="22"/>
        <end position="521"/>
    </location>
</feature>
<dbReference type="PROSITE" id="PS00079">
    <property type="entry name" value="MULTICOPPER_OXIDASE1"/>
    <property type="match status" value="1"/>
</dbReference>
<evidence type="ECO:0000256" key="1">
    <source>
        <dbReference type="ARBA" id="ARBA00000349"/>
    </source>
</evidence>
<dbReference type="Gene3D" id="2.60.40.420">
    <property type="entry name" value="Cupredoxins - blue copper proteins"/>
    <property type="match status" value="3"/>
</dbReference>
<gene>
    <name evidence="18" type="primary">lcc4</name>
</gene>
<dbReference type="InterPro" id="IPR011707">
    <property type="entry name" value="Cu-oxidase-like_N"/>
</dbReference>
<dbReference type="InterPro" id="IPR045087">
    <property type="entry name" value="Cu-oxidase_fam"/>
</dbReference>
<keyword evidence="6" id="KW-0964">Secreted</keyword>